<reference evidence="2" key="1">
    <citation type="submission" date="2020-05" db="EMBL/GenBank/DDBJ databases">
        <authorList>
            <person name="Chiriac C."/>
            <person name="Salcher M."/>
            <person name="Ghai R."/>
            <person name="Kavagutti S V."/>
        </authorList>
    </citation>
    <scope>NUCLEOTIDE SEQUENCE</scope>
</reference>
<protein>
    <submittedName>
        <fullName evidence="2">Unannotated protein</fullName>
    </submittedName>
</protein>
<feature type="domain" description="SnoaL-like" evidence="1">
    <location>
        <begin position="16"/>
        <end position="110"/>
    </location>
</feature>
<accession>A0A6J7EFN6</accession>
<gene>
    <name evidence="2" type="ORF">UFOPK3427_01472</name>
    <name evidence="3" type="ORF">UFOPK4112_01732</name>
</gene>
<evidence type="ECO:0000313" key="2">
    <source>
        <dbReference type="EMBL" id="CAB4880991.1"/>
    </source>
</evidence>
<dbReference type="Gene3D" id="3.10.450.50">
    <property type="match status" value="1"/>
</dbReference>
<dbReference type="EMBL" id="CAFBLT010000002">
    <property type="protein sequence ID" value="CAB4880991.1"/>
    <property type="molecule type" value="Genomic_DNA"/>
</dbReference>
<dbReference type="InterPro" id="IPR037401">
    <property type="entry name" value="SnoaL-like"/>
</dbReference>
<name>A0A6J7EFN6_9ZZZZ</name>
<dbReference type="EMBL" id="CAFBPM010000026">
    <property type="protein sequence ID" value="CAB5031690.1"/>
    <property type="molecule type" value="Genomic_DNA"/>
</dbReference>
<dbReference type="SUPFAM" id="SSF54427">
    <property type="entry name" value="NTF2-like"/>
    <property type="match status" value="1"/>
</dbReference>
<organism evidence="2">
    <name type="scientific">freshwater metagenome</name>
    <dbReference type="NCBI Taxonomy" id="449393"/>
    <lineage>
        <taxon>unclassified sequences</taxon>
        <taxon>metagenomes</taxon>
        <taxon>ecological metagenomes</taxon>
    </lineage>
</organism>
<dbReference type="AlphaFoldDB" id="A0A6J7EFN6"/>
<dbReference type="InterPro" id="IPR032710">
    <property type="entry name" value="NTF2-like_dom_sf"/>
</dbReference>
<sequence length="144" mass="15645">MSEVLTARELGHMSREAVGRGDKEGWLEIFAPDAIVQDPIGPSAFDPSGQGHHGRDAIGKFYDEVIASSEKITFEIISSTLCGDECADVGIIRTWLAGGTHVAIVHCVFTYKSNGQNQLASLRAYWEFDKTELVEASTLEDDAA</sequence>
<evidence type="ECO:0000259" key="1">
    <source>
        <dbReference type="Pfam" id="PF12680"/>
    </source>
</evidence>
<dbReference type="Pfam" id="PF12680">
    <property type="entry name" value="SnoaL_2"/>
    <property type="match status" value="1"/>
</dbReference>
<evidence type="ECO:0000313" key="3">
    <source>
        <dbReference type="EMBL" id="CAB5031690.1"/>
    </source>
</evidence>
<proteinExistence type="predicted"/>